<evidence type="ECO:0000313" key="4">
    <source>
        <dbReference type="EMBL" id="USQ94801.1"/>
    </source>
</evidence>
<feature type="domain" description="Cupin type-2" evidence="3">
    <location>
        <begin position="70"/>
        <end position="138"/>
    </location>
</feature>
<evidence type="ECO:0000256" key="1">
    <source>
        <dbReference type="ARBA" id="ARBA00022723"/>
    </source>
</evidence>
<dbReference type="CDD" id="cd02209">
    <property type="entry name" value="cupin_XRE_C"/>
    <property type="match status" value="1"/>
</dbReference>
<proteinExistence type="predicted"/>
<dbReference type="InterPro" id="IPR013096">
    <property type="entry name" value="Cupin_2"/>
</dbReference>
<gene>
    <name evidence="4" type="ORF">MZV50_19830</name>
</gene>
<protein>
    <submittedName>
        <fullName evidence="4">Cupin domain-containing protein</fullName>
    </submittedName>
</protein>
<dbReference type="InterPro" id="IPR051610">
    <property type="entry name" value="GPI/OXD"/>
</dbReference>
<organism evidence="4 5">
    <name type="scientific">Caulobacter segnis</name>
    <dbReference type="NCBI Taxonomy" id="88688"/>
    <lineage>
        <taxon>Bacteria</taxon>
        <taxon>Pseudomonadati</taxon>
        <taxon>Pseudomonadota</taxon>
        <taxon>Alphaproteobacteria</taxon>
        <taxon>Caulobacterales</taxon>
        <taxon>Caulobacteraceae</taxon>
        <taxon>Caulobacter</taxon>
    </lineage>
</organism>
<accession>A0ABY4ZQ14</accession>
<feature type="chain" id="PRO_5045700490" evidence="2">
    <location>
        <begin position="25"/>
        <end position="144"/>
    </location>
</feature>
<sequence>MITKRDLAIAAGAAVLTLAGVAVAQAPKPALLGPSVWRWDEIKFHDTDVGAYAQLVRAPTATLDELEMHVTTLKPGLSSHAPHTHPNEELVIIREGEVEVLSDGVWKKVGPGGVVFNASNSPHALRNVGPGNAVYHVINWKSAK</sequence>
<keyword evidence="2" id="KW-0732">Signal</keyword>
<reference evidence="4 5" key="1">
    <citation type="submission" date="2022-04" db="EMBL/GenBank/DDBJ databases">
        <title>Genome sequence of soybean root-associated Caulobacter segnis RL271.</title>
        <authorList>
            <person name="Longley R."/>
            <person name="Bonito G."/>
            <person name="Trigodet F."/>
            <person name="Crosson S."/>
            <person name="Fiebig A."/>
        </authorList>
    </citation>
    <scope>NUCLEOTIDE SEQUENCE [LARGE SCALE GENOMIC DNA]</scope>
    <source>
        <strain evidence="4 5">RL271</strain>
    </source>
</reference>
<dbReference type="EMBL" id="CP096040">
    <property type="protein sequence ID" value="USQ94801.1"/>
    <property type="molecule type" value="Genomic_DNA"/>
</dbReference>
<keyword evidence="5" id="KW-1185">Reference proteome</keyword>
<name>A0ABY4ZQ14_9CAUL</name>
<dbReference type="PANTHER" id="PTHR35848">
    <property type="entry name" value="OXALATE-BINDING PROTEIN"/>
    <property type="match status" value="1"/>
</dbReference>
<keyword evidence="1" id="KW-0479">Metal-binding</keyword>
<evidence type="ECO:0000313" key="5">
    <source>
        <dbReference type="Proteomes" id="UP001057520"/>
    </source>
</evidence>
<dbReference type="Pfam" id="PF07883">
    <property type="entry name" value="Cupin_2"/>
    <property type="match status" value="1"/>
</dbReference>
<dbReference type="InterPro" id="IPR011051">
    <property type="entry name" value="RmlC_Cupin_sf"/>
</dbReference>
<feature type="signal peptide" evidence="2">
    <location>
        <begin position="1"/>
        <end position="24"/>
    </location>
</feature>
<dbReference type="Proteomes" id="UP001057520">
    <property type="component" value="Chromosome"/>
</dbReference>
<dbReference type="Gene3D" id="2.60.120.10">
    <property type="entry name" value="Jelly Rolls"/>
    <property type="match status" value="1"/>
</dbReference>
<dbReference type="SUPFAM" id="SSF51182">
    <property type="entry name" value="RmlC-like cupins"/>
    <property type="match status" value="1"/>
</dbReference>
<dbReference type="InterPro" id="IPR014710">
    <property type="entry name" value="RmlC-like_jellyroll"/>
</dbReference>
<evidence type="ECO:0000256" key="2">
    <source>
        <dbReference type="SAM" id="SignalP"/>
    </source>
</evidence>
<evidence type="ECO:0000259" key="3">
    <source>
        <dbReference type="Pfam" id="PF07883"/>
    </source>
</evidence>